<evidence type="ECO:0000256" key="2">
    <source>
        <dbReference type="ARBA" id="ARBA00022737"/>
    </source>
</evidence>
<dbReference type="PROSITE" id="PS50294">
    <property type="entry name" value="WD_REPEATS_REGION"/>
    <property type="match status" value="1"/>
</dbReference>
<dbReference type="CDD" id="cd00200">
    <property type="entry name" value="WD40"/>
    <property type="match status" value="1"/>
</dbReference>
<dbReference type="InterPro" id="IPR001680">
    <property type="entry name" value="WD40_rpt"/>
</dbReference>
<dbReference type="EMBL" id="KZ308222">
    <property type="protein sequence ID" value="KAG8225098.1"/>
    <property type="molecule type" value="Genomic_DNA"/>
</dbReference>
<dbReference type="AlphaFoldDB" id="A0A8K0JZA1"/>
<sequence>MCTHIAEGHSRPVLSVCATDDMLFTGSKDRTVKVWDLSRGQEIESLSGHHNNVVVVRYNESSRLVFSVSSAYVKVWDLRLNSQSRCIKTLLSSGIGQNGPITPNTPSRTHILPAGEVQLNDVALNPNGTTLYTAGGDKVRVWDLRKFAATAKLTGGHQAAIMCLAVGKISDEEDIVVTGSKDHYVKVFEVNNRGNVNNFNPKVNLEPPHYDGIQALALHGDMLFSGSRDMAIKKWDLTKEELVQSVNNAHKDWVCGLTFMPGGGGQMLLSGCRSGVVRLWSSETCHLLGEMQAHSAPINALATNSTHVFTACK</sequence>
<accession>A0A8K0JZA1</accession>
<feature type="repeat" description="WD" evidence="3">
    <location>
        <begin position="247"/>
        <end position="281"/>
    </location>
</feature>
<evidence type="ECO:0000313" key="5">
    <source>
        <dbReference type="Proteomes" id="UP000792457"/>
    </source>
</evidence>
<reference evidence="4" key="2">
    <citation type="submission" date="2017-10" db="EMBL/GenBank/DDBJ databases">
        <title>Ladona fulva Genome sequencing and assembly.</title>
        <authorList>
            <person name="Murali S."/>
            <person name="Richards S."/>
            <person name="Bandaranaike D."/>
            <person name="Bellair M."/>
            <person name="Blankenburg K."/>
            <person name="Chao H."/>
            <person name="Dinh H."/>
            <person name="Doddapaneni H."/>
            <person name="Dugan-Rocha S."/>
            <person name="Elkadiri S."/>
            <person name="Gnanaolivu R."/>
            <person name="Hernandez B."/>
            <person name="Skinner E."/>
            <person name="Javaid M."/>
            <person name="Lee S."/>
            <person name="Li M."/>
            <person name="Ming W."/>
            <person name="Munidasa M."/>
            <person name="Muniz J."/>
            <person name="Nguyen L."/>
            <person name="Hughes D."/>
            <person name="Osuji N."/>
            <person name="Pu L.-L."/>
            <person name="Puazo M."/>
            <person name="Qu C."/>
            <person name="Quiroz J."/>
            <person name="Raj R."/>
            <person name="Weissenberger G."/>
            <person name="Xin Y."/>
            <person name="Zou X."/>
            <person name="Han Y."/>
            <person name="Worley K."/>
            <person name="Muzny D."/>
            <person name="Gibbs R."/>
        </authorList>
    </citation>
    <scope>NUCLEOTIDE SEQUENCE</scope>
    <source>
        <strain evidence="4">Sampled in the wild</strain>
    </source>
</reference>
<dbReference type="GO" id="GO:1990234">
    <property type="term" value="C:transferase complex"/>
    <property type="evidence" value="ECO:0007669"/>
    <property type="project" value="UniProtKB-ARBA"/>
</dbReference>
<feature type="repeat" description="WD" evidence="3">
    <location>
        <begin position="46"/>
        <end position="79"/>
    </location>
</feature>
<feature type="repeat" description="WD" evidence="3">
    <location>
        <begin position="6"/>
        <end position="45"/>
    </location>
</feature>
<dbReference type="SMART" id="SM00320">
    <property type="entry name" value="WD40"/>
    <property type="match status" value="6"/>
</dbReference>
<evidence type="ECO:0000256" key="1">
    <source>
        <dbReference type="ARBA" id="ARBA00022574"/>
    </source>
</evidence>
<evidence type="ECO:0000256" key="3">
    <source>
        <dbReference type="PROSITE-ProRule" id="PRU00221"/>
    </source>
</evidence>
<reference evidence="4" key="1">
    <citation type="submission" date="2013-04" db="EMBL/GenBank/DDBJ databases">
        <authorList>
            <person name="Qu J."/>
            <person name="Murali S.C."/>
            <person name="Bandaranaike D."/>
            <person name="Bellair M."/>
            <person name="Blankenburg K."/>
            <person name="Chao H."/>
            <person name="Dinh H."/>
            <person name="Doddapaneni H."/>
            <person name="Downs B."/>
            <person name="Dugan-Rocha S."/>
            <person name="Elkadiri S."/>
            <person name="Gnanaolivu R.D."/>
            <person name="Hernandez B."/>
            <person name="Javaid M."/>
            <person name="Jayaseelan J.C."/>
            <person name="Lee S."/>
            <person name="Li M."/>
            <person name="Ming W."/>
            <person name="Munidasa M."/>
            <person name="Muniz J."/>
            <person name="Nguyen L."/>
            <person name="Ongeri F."/>
            <person name="Osuji N."/>
            <person name="Pu L.-L."/>
            <person name="Puazo M."/>
            <person name="Qu C."/>
            <person name="Quiroz J."/>
            <person name="Raj R."/>
            <person name="Weissenberger G."/>
            <person name="Xin Y."/>
            <person name="Zou X."/>
            <person name="Han Y."/>
            <person name="Richards S."/>
            <person name="Worley K."/>
            <person name="Muzny D."/>
            <person name="Gibbs R."/>
        </authorList>
    </citation>
    <scope>NUCLEOTIDE SEQUENCE</scope>
    <source>
        <strain evidence="4">Sampled in the wild</strain>
    </source>
</reference>
<dbReference type="PROSITE" id="PS50082">
    <property type="entry name" value="WD_REPEATS_2"/>
    <property type="match status" value="4"/>
</dbReference>
<keyword evidence="1 3" id="KW-0853">WD repeat</keyword>
<dbReference type="InterPro" id="IPR019775">
    <property type="entry name" value="WD40_repeat_CS"/>
</dbReference>
<dbReference type="PROSITE" id="PS00678">
    <property type="entry name" value="WD_REPEATS_1"/>
    <property type="match status" value="1"/>
</dbReference>
<dbReference type="Proteomes" id="UP000792457">
    <property type="component" value="Unassembled WGS sequence"/>
</dbReference>
<dbReference type="InterPro" id="IPR011047">
    <property type="entry name" value="Quinoprotein_ADH-like_sf"/>
</dbReference>
<dbReference type="PRINTS" id="PR00320">
    <property type="entry name" value="GPROTEINBRPT"/>
</dbReference>
<dbReference type="InterPro" id="IPR015943">
    <property type="entry name" value="WD40/YVTN_repeat-like_dom_sf"/>
</dbReference>
<keyword evidence="5" id="KW-1185">Reference proteome</keyword>
<keyword evidence="2" id="KW-0677">Repeat</keyword>
<dbReference type="PANTHER" id="PTHR22847:SF637">
    <property type="entry name" value="WD REPEAT DOMAIN 5B"/>
    <property type="match status" value="1"/>
</dbReference>
<dbReference type="SUPFAM" id="SSF50998">
    <property type="entry name" value="Quinoprotein alcohol dehydrogenase-like"/>
    <property type="match status" value="1"/>
</dbReference>
<dbReference type="OrthoDB" id="3176171at2759"/>
<comment type="caution">
    <text evidence="4">The sequence shown here is derived from an EMBL/GenBank/DDBJ whole genome shotgun (WGS) entry which is preliminary data.</text>
</comment>
<dbReference type="PANTHER" id="PTHR22847">
    <property type="entry name" value="WD40 REPEAT PROTEIN"/>
    <property type="match status" value="1"/>
</dbReference>
<dbReference type="Gene3D" id="2.130.10.10">
    <property type="entry name" value="YVTN repeat-like/Quinoprotein amine dehydrogenase"/>
    <property type="match status" value="2"/>
</dbReference>
<organism evidence="4 5">
    <name type="scientific">Ladona fulva</name>
    <name type="common">Scarce chaser dragonfly</name>
    <name type="synonym">Libellula fulva</name>
    <dbReference type="NCBI Taxonomy" id="123851"/>
    <lineage>
        <taxon>Eukaryota</taxon>
        <taxon>Metazoa</taxon>
        <taxon>Ecdysozoa</taxon>
        <taxon>Arthropoda</taxon>
        <taxon>Hexapoda</taxon>
        <taxon>Insecta</taxon>
        <taxon>Pterygota</taxon>
        <taxon>Palaeoptera</taxon>
        <taxon>Odonata</taxon>
        <taxon>Epiprocta</taxon>
        <taxon>Anisoptera</taxon>
        <taxon>Libelluloidea</taxon>
        <taxon>Libellulidae</taxon>
        <taxon>Ladona</taxon>
    </lineage>
</organism>
<feature type="repeat" description="WD" evidence="3">
    <location>
        <begin position="206"/>
        <end position="245"/>
    </location>
</feature>
<evidence type="ECO:0000313" key="4">
    <source>
        <dbReference type="EMBL" id="KAG8225098.1"/>
    </source>
</evidence>
<dbReference type="Pfam" id="PF00400">
    <property type="entry name" value="WD40"/>
    <property type="match status" value="5"/>
</dbReference>
<protein>
    <submittedName>
        <fullName evidence="4">Uncharacterized protein</fullName>
    </submittedName>
</protein>
<proteinExistence type="predicted"/>
<name>A0A8K0JZA1_LADFU</name>
<gene>
    <name evidence="4" type="ORF">J437_LFUL000077</name>
</gene>
<dbReference type="InterPro" id="IPR020472">
    <property type="entry name" value="WD40_PAC1"/>
</dbReference>